<dbReference type="GO" id="GO:0008270">
    <property type="term" value="F:zinc ion binding"/>
    <property type="evidence" value="ECO:0007669"/>
    <property type="project" value="UniProtKB-KW"/>
</dbReference>
<evidence type="ECO:0000313" key="5">
    <source>
        <dbReference type="Proteomes" id="UP001295423"/>
    </source>
</evidence>
<sequence length="639" mass="71531">MYEQDLKSNAPPMKTQEYRQDGIVNSDKLGRREDGRSGPRRCSTAKPLKGEATCKFSITIAWDEFGFYLKQNVGNPYHTGHPKFANQDLATPNGFLSTEDQEVIIHVHNACGGAAIGRNYILTKFGKFVPSVAIRSLQNEATLPQPEEGDNRKLPANDIEGLLRYFETEEDISFQVLWDVPAGSTNKTSNETQPLVDGSEDDGSGGHMLLSTTFDKDAAGNVTERETDHSTEPAMDELGREVSAAREDESIFCQDKIFLCIAWTNKEELRLFQKFPSLVYCDATSDTNKNKNHLITFSGRTTNGKQFIFLRVWVHNQKRVTFKWIFQAVLKSFLPSGTHEMVQLVLVDGDPQQMSEVRLALQQYLTSAMFTNCGFHLVTIGFKRAGIPKPDRDAMKTQYDALVSVLLHWMYSFMRPGYCENGDKYLISKTLLFHWLKSKDVATVLGVEGPANAPTGPHEGTNFGIKSHAARVMPSHTMVKAGKSLIFQSKLKVKEIRHEATRSMLNTPLWSGSATSKHVVKIAESILLQIAERVSLYQARRVAQGEWQVTHAPHGSQLPPGTNGTKKVPKFTRIRTVKLVNCHLECSCCHYESVGLPCVHQGAVIASHSKSEPWTGFGHHDVDLAWWTHLRMVNGHDSR</sequence>
<organism evidence="4 5">
    <name type="scientific">Cylindrotheca closterium</name>
    <dbReference type="NCBI Taxonomy" id="2856"/>
    <lineage>
        <taxon>Eukaryota</taxon>
        <taxon>Sar</taxon>
        <taxon>Stramenopiles</taxon>
        <taxon>Ochrophyta</taxon>
        <taxon>Bacillariophyta</taxon>
        <taxon>Bacillariophyceae</taxon>
        <taxon>Bacillariophycidae</taxon>
        <taxon>Bacillariales</taxon>
        <taxon>Bacillariaceae</taxon>
        <taxon>Cylindrotheca</taxon>
    </lineage>
</organism>
<dbReference type="AlphaFoldDB" id="A0AAD2FNM5"/>
<keyword evidence="1" id="KW-0862">Zinc</keyword>
<keyword evidence="5" id="KW-1185">Reference proteome</keyword>
<dbReference type="EMBL" id="CAKOGP040001729">
    <property type="protein sequence ID" value="CAJ1947503.1"/>
    <property type="molecule type" value="Genomic_DNA"/>
</dbReference>
<dbReference type="Proteomes" id="UP001295423">
    <property type="component" value="Unassembled WGS sequence"/>
</dbReference>
<feature type="region of interest" description="Disordered" evidence="2">
    <location>
        <begin position="185"/>
        <end position="208"/>
    </location>
</feature>
<comment type="caution">
    <text evidence="4">The sequence shown here is derived from an EMBL/GenBank/DDBJ whole genome shotgun (WGS) entry which is preliminary data.</text>
</comment>
<gene>
    <name evidence="4" type="ORF">CYCCA115_LOCUS11176</name>
</gene>
<feature type="domain" description="SWIM-type" evidence="3">
    <location>
        <begin position="575"/>
        <end position="609"/>
    </location>
</feature>
<dbReference type="PROSITE" id="PS50966">
    <property type="entry name" value="ZF_SWIM"/>
    <property type="match status" value="1"/>
</dbReference>
<evidence type="ECO:0000256" key="1">
    <source>
        <dbReference type="PROSITE-ProRule" id="PRU00325"/>
    </source>
</evidence>
<protein>
    <recommendedName>
        <fullName evidence="3">SWIM-type domain-containing protein</fullName>
    </recommendedName>
</protein>
<evidence type="ECO:0000313" key="4">
    <source>
        <dbReference type="EMBL" id="CAJ1947503.1"/>
    </source>
</evidence>
<evidence type="ECO:0000256" key="2">
    <source>
        <dbReference type="SAM" id="MobiDB-lite"/>
    </source>
</evidence>
<dbReference type="InterPro" id="IPR007527">
    <property type="entry name" value="Znf_SWIM"/>
</dbReference>
<feature type="compositionally biased region" description="Basic and acidic residues" evidence="2">
    <location>
        <begin position="28"/>
        <end position="37"/>
    </location>
</feature>
<reference evidence="4" key="1">
    <citation type="submission" date="2023-08" db="EMBL/GenBank/DDBJ databases">
        <authorList>
            <person name="Audoor S."/>
            <person name="Bilcke G."/>
        </authorList>
    </citation>
    <scope>NUCLEOTIDE SEQUENCE</scope>
</reference>
<name>A0AAD2FNM5_9STRA</name>
<proteinExistence type="predicted"/>
<evidence type="ECO:0000259" key="3">
    <source>
        <dbReference type="PROSITE" id="PS50966"/>
    </source>
</evidence>
<accession>A0AAD2FNM5</accession>
<dbReference type="Pfam" id="PF21056">
    <property type="entry name" value="ZSWIM1-3_RNaseH-like"/>
    <property type="match status" value="1"/>
</dbReference>
<keyword evidence="1" id="KW-0863">Zinc-finger</keyword>
<keyword evidence="1" id="KW-0479">Metal-binding</keyword>
<dbReference type="InterPro" id="IPR048324">
    <property type="entry name" value="ZSWIM1-3_RNaseH-like"/>
</dbReference>
<feature type="region of interest" description="Disordered" evidence="2">
    <location>
        <begin position="1"/>
        <end position="44"/>
    </location>
</feature>